<keyword evidence="1" id="KW-1133">Transmembrane helix</keyword>
<evidence type="ECO:0000256" key="1">
    <source>
        <dbReference type="SAM" id="Phobius"/>
    </source>
</evidence>
<dbReference type="Proteomes" id="UP000655868">
    <property type="component" value="Unassembled WGS sequence"/>
</dbReference>
<feature type="transmembrane region" description="Helical" evidence="1">
    <location>
        <begin position="63"/>
        <end position="83"/>
    </location>
</feature>
<organism evidence="2 3">
    <name type="scientific">Antrihabitans stalagmiti</name>
    <dbReference type="NCBI Taxonomy" id="2799499"/>
    <lineage>
        <taxon>Bacteria</taxon>
        <taxon>Bacillati</taxon>
        <taxon>Actinomycetota</taxon>
        <taxon>Actinomycetes</taxon>
        <taxon>Mycobacteriales</taxon>
        <taxon>Nocardiaceae</taxon>
        <taxon>Antrihabitans</taxon>
    </lineage>
</organism>
<sequence>MKPDLVGTIALGVLVFDGFLAAILQMLYLPTYLGATPFPISAVVAAFVNVALVMLARNVSDRLGFVAAPLLAWVIGFLLGMMGGPGNDVVLTWEWPTLLLFALGVLPAAGLLYRYAQQPFPAPITS</sequence>
<gene>
    <name evidence="2" type="ORF">JGU71_18550</name>
</gene>
<accession>A0A934NSV0</accession>
<evidence type="ECO:0000313" key="3">
    <source>
        <dbReference type="Proteomes" id="UP000655868"/>
    </source>
</evidence>
<feature type="transmembrane region" description="Helical" evidence="1">
    <location>
        <begin position="37"/>
        <end position="56"/>
    </location>
</feature>
<keyword evidence="1" id="KW-0472">Membrane</keyword>
<dbReference type="EMBL" id="JAEMNV010000006">
    <property type="protein sequence ID" value="MBJ8340888.1"/>
    <property type="molecule type" value="Genomic_DNA"/>
</dbReference>
<reference evidence="2" key="1">
    <citation type="submission" date="2020-12" db="EMBL/GenBank/DDBJ databases">
        <title>Antrihabitans popcorni sp. nov. and Antrihabitans auranticaus sp. nov., isolated from a larva cave.</title>
        <authorList>
            <person name="Lee S.D."/>
            <person name="Kim I.S."/>
        </authorList>
    </citation>
    <scope>NUCLEOTIDE SEQUENCE</scope>
    <source>
        <strain evidence="2">YC3-6</strain>
    </source>
</reference>
<feature type="transmembrane region" description="Helical" evidence="1">
    <location>
        <begin position="95"/>
        <end position="116"/>
    </location>
</feature>
<keyword evidence="1" id="KW-0812">Transmembrane</keyword>
<comment type="caution">
    <text evidence="2">The sequence shown here is derived from an EMBL/GenBank/DDBJ whole genome shotgun (WGS) entry which is preliminary data.</text>
</comment>
<protein>
    <submittedName>
        <fullName evidence="2">Uncharacterized protein</fullName>
    </submittedName>
</protein>
<evidence type="ECO:0000313" key="2">
    <source>
        <dbReference type="EMBL" id="MBJ8340888.1"/>
    </source>
</evidence>
<keyword evidence="3" id="KW-1185">Reference proteome</keyword>
<dbReference type="AlphaFoldDB" id="A0A934NSV0"/>
<proteinExistence type="predicted"/>
<name>A0A934NSV0_9NOCA</name>
<dbReference type="RefSeq" id="WP_199705783.1">
    <property type="nucleotide sequence ID" value="NZ_JAEMNV010000006.1"/>
</dbReference>